<dbReference type="InterPro" id="IPR045187">
    <property type="entry name" value="CcO_II"/>
</dbReference>
<dbReference type="Gene3D" id="2.60.40.420">
    <property type="entry name" value="Cupredoxins - blue copper proteins"/>
    <property type="match status" value="1"/>
</dbReference>
<protein>
    <recommendedName>
        <fullName evidence="18">Cytochrome c oxidase subunit 2</fullName>
        <ecNumber evidence="18">7.1.1.9</ecNumber>
    </recommendedName>
</protein>
<evidence type="ECO:0000256" key="2">
    <source>
        <dbReference type="ARBA" id="ARBA00007866"/>
    </source>
</evidence>
<dbReference type="InterPro" id="IPR009056">
    <property type="entry name" value="Cyt_c-like_dom"/>
</dbReference>
<keyword evidence="4 16" id="KW-0349">Heme</keyword>
<feature type="domain" description="Cytochrome oxidase subunit II copper A binding" evidence="21">
    <location>
        <begin position="133"/>
        <end position="248"/>
    </location>
</feature>
<organism evidence="24">
    <name type="scientific">uncultured Solirubrobacteraceae bacterium</name>
    <dbReference type="NCBI Taxonomy" id="1162706"/>
    <lineage>
        <taxon>Bacteria</taxon>
        <taxon>Bacillati</taxon>
        <taxon>Actinomycetota</taxon>
        <taxon>Thermoleophilia</taxon>
        <taxon>Solirubrobacterales</taxon>
        <taxon>Solirubrobacteraceae</taxon>
        <taxon>environmental samples</taxon>
    </lineage>
</organism>
<evidence type="ECO:0000256" key="5">
    <source>
        <dbReference type="ARBA" id="ARBA00022660"/>
    </source>
</evidence>
<feature type="transmembrane region" description="Helical" evidence="20">
    <location>
        <begin position="58"/>
        <end position="79"/>
    </location>
</feature>
<evidence type="ECO:0000256" key="11">
    <source>
        <dbReference type="ARBA" id="ARBA00023004"/>
    </source>
</evidence>
<comment type="function">
    <text evidence="14 18">Subunits I and II form the functional core of the enzyme complex. Electrons originating in cytochrome c are transferred via heme a and Cu(A) to the binuclear center formed by heme a3 and Cu(B).</text>
</comment>
<dbReference type="GO" id="GO:0005886">
    <property type="term" value="C:plasma membrane"/>
    <property type="evidence" value="ECO:0007669"/>
    <property type="project" value="UniProtKB-SubCell"/>
</dbReference>
<dbReference type="GO" id="GO:0020037">
    <property type="term" value="F:heme binding"/>
    <property type="evidence" value="ECO:0007669"/>
    <property type="project" value="InterPro"/>
</dbReference>
<keyword evidence="12 18" id="KW-0186">Copper</keyword>
<keyword evidence="10 20" id="KW-1133">Transmembrane helix</keyword>
<evidence type="ECO:0000259" key="23">
    <source>
        <dbReference type="PROSITE" id="PS51007"/>
    </source>
</evidence>
<accession>A0A6J4RA70</accession>
<gene>
    <name evidence="24" type="ORF">AVDCRST_MAG38-993</name>
</gene>
<dbReference type="EC" id="7.1.1.9" evidence="18"/>
<dbReference type="SUPFAM" id="SSF81464">
    <property type="entry name" value="Cytochrome c oxidase subunit II-like, transmembrane region"/>
    <property type="match status" value="1"/>
</dbReference>
<evidence type="ECO:0000256" key="7">
    <source>
        <dbReference type="ARBA" id="ARBA00022723"/>
    </source>
</evidence>
<dbReference type="InterPro" id="IPR001505">
    <property type="entry name" value="Copper_CuA"/>
</dbReference>
<evidence type="ECO:0000256" key="20">
    <source>
        <dbReference type="SAM" id="Phobius"/>
    </source>
</evidence>
<dbReference type="InterPro" id="IPR014222">
    <property type="entry name" value="Cyt_c_oxidase_su2"/>
</dbReference>
<dbReference type="SUPFAM" id="SSF49503">
    <property type="entry name" value="Cupredoxins"/>
    <property type="match status" value="1"/>
</dbReference>
<dbReference type="Gene3D" id="1.10.287.90">
    <property type="match status" value="1"/>
</dbReference>
<dbReference type="GO" id="GO:0004129">
    <property type="term" value="F:cytochrome-c oxidase activity"/>
    <property type="evidence" value="ECO:0007669"/>
    <property type="project" value="UniProtKB-EC"/>
</dbReference>
<evidence type="ECO:0000256" key="1">
    <source>
        <dbReference type="ARBA" id="ARBA00004141"/>
    </source>
</evidence>
<evidence type="ECO:0000259" key="22">
    <source>
        <dbReference type="PROSITE" id="PS50999"/>
    </source>
</evidence>
<reference evidence="24" key="1">
    <citation type="submission" date="2020-02" db="EMBL/GenBank/DDBJ databases">
        <authorList>
            <person name="Meier V. D."/>
        </authorList>
    </citation>
    <scope>NUCLEOTIDE SEQUENCE</scope>
    <source>
        <strain evidence="24">AVDCRST_MAG38</strain>
    </source>
</reference>
<dbReference type="PRINTS" id="PR01166">
    <property type="entry name" value="CYCOXIDASEII"/>
</dbReference>
<evidence type="ECO:0000256" key="9">
    <source>
        <dbReference type="ARBA" id="ARBA00022982"/>
    </source>
</evidence>
<evidence type="ECO:0000256" key="15">
    <source>
        <dbReference type="ARBA" id="ARBA00047816"/>
    </source>
</evidence>
<keyword evidence="3 17" id="KW-0813">Transport</keyword>
<dbReference type="GO" id="GO:0016491">
    <property type="term" value="F:oxidoreductase activity"/>
    <property type="evidence" value="ECO:0007669"/>
    <property type="project" value="UniProtKB-KW"/>
</dbReference>
<dbReference type="AlphaFoldDB" id="A0A6J4RA70"/>
<dbReference type="SUPFAM" id="SSF46626">
    <property type="entry name" value="Cytochrome c"/>
    <property type="match status" value="1"/>
</dbReference>
<keyword evidence="5 17" id="KW-0679">Respiratory chain</keyword>
<evidence type="ECO:0000256" key="17">
    <source>
        <dbReference type="RuleBase" id="RU000456"/>
    </source>
</evidence>
<evidence type="ECO:0000256" key="4">
    <source>
        <dbReference type="ARBA" id="ARBA00022617"/>
    </source>
</evidence>
<feature type="region of interest" description="Disordered" evidence="19">
    <location>
        <begin position="249"/>
        <end position="273"/>
    </location>
</feature>
<evidence type="ECO:0000256" key="14">
    <source>
        <dbReference type="ARBA" id="ARBA00024688"/>
    </source>
</evidence>
<dbReference type="InterPro" id="IPR036257">
    <property type="entry name" value="Cyt_c_oxidase_su2_TM_sf"/>
</dbReference>
<keyword evidence="9 17" id="KW-0249">Electron transport</keyword>
<dbReference type="InterPro" id="IPR002429">
    <property type="entry name" value="CcO_II-like_C"/>
</dbReference>
<evidence type="ECO:0000313" key="24">
    <source>
        <dbReference type="EMBL" id="CAA9467225.1"/>
    </source>
</evidence>
<dbReference type="PROSITE" id="PS50857">
    <property type="entry name" value="COX2_CUA"/>
    <property type="match status" value="1"/>
</dbReference>
<comment type="subcellular location">
    <subcellularLocation>
        <location evidence="17">Cell membrane</location>
        <topology evidence="17">Multi-pass membrane protein</topology>
    </subcellularLocation>
    <subcellularLocation>
        <location evidence="1">Membrane</location>
        <topology evidence="1">Multi-pass membrane protein</topology>
    </subcellularLocation>
</comment>
<evidence type="ECO:0000256" key="13">
    <source>
        <dbReference type="ARBA" id="ARBA00023136"/>
    </source>
</evidence>
<dbReference type="PROSITE" id="PS51007">
    <property type="entry name" value="CYTC"/>
    <property type="match status" value="1"/>
</dbReference>
<dbReference type="GO" id="GO:0005507">
    <property type="term" value="F:copper ion binding"/>
    <property type="evidence" value="ECO:0007669"/>
    <property type="project" value="InterPro"/>
</dbReference>
<keyword evidence="24" id="KW-0560">Oxidoreductase</keyword>
<feature type="domain" description="Cytochrome oxidase subunit II transmembrane region profile" evidence="22">
    <location>
        <begin position="32"/>
        <end position="131"/>
    </location>
</feature>
<keyword evidence="8" id="KW-1278">Translocase</keyword>
<comment type="cofactor">
    <cofactor evidence="18">
        <name>Cu cation</name>
        <dbReference type="ChEBI" id="CHEBI:23378"/>
    </cofactor>
    <text evidence="18">Binds a copper A center.</text>
</comment>
<keyword evidence="6 17" id="KW-0812">Transmembrane</keyword>
<dbReference type="Pfam" id="PF00116">
    <property type="entry name" value="COX2"/>
    <property type="match status" value="1"/>
</dbReference>
<comment type="similarity">
    <text evidence="2 17">Belongs to the cytochrome c oxidase subunit 2 family.</text>
</comment>
<evidence type="ECO:0000259" key="21">
    <source>
        <dbReference type="PROSITE" id="PS50857"/>
    </source>
</evidence>
<evidence type="ECO:0000256" key="3">
    <source>
        <dbReference type="ARBA" id="ARBA00022448"/>
    </source>
</evidence>
<dbReference type="EMBL" id="CADCVJ010000058">
    <property type="protein sequence ID" value="CAA9467225.1"/>
    <property type="molecule type" value="Genomic_DNA"/>
</dbReference>
<dbReference type="PANTHER" id="PTHR22888:SF9">
    <property type="entry name" value="CYTOCHROME C OXIDASE SUBUNIT 2"/>
    <property type="match status" value="1"/>
</dbReference>
<evidence type="ECO:0000256" key="12">
    <source>
        <dbReference type="ARBA" id="ARBA00023008"/>
    </source>
</evidence>
<feature type="transmembrane region" description="Helical" evidence="20">
    <location>
        <begin position="103"/>
        <end position="124"/>
    </location>
</feature>
<dbReference type="CDD" id="cd13919">
    <property type="entry name" value="CuRO_HCO_II_like_5"/>
    <property type="match status" value="1"/>
</dbReference>
<dbReference type="InterPro" id="IPR036909">
    <property type="entry name" value="Cyt_c-like_dom_sf"/>
</dbReference>
<dbReference type="GO" id="GO:0042773">
    <property type="term" value="P:ATP synthesis coupled electron transport"/>
    <property type="evidence" value="ECO:0007669"/>
    <property type="project" value="TreeGrafter"/>
</dbReference>
<evidence type="ECO:0000256" key="6">
    <source>
        <dbReference type="ARBA" id="ARBA00022692"/>
    </source>
</evidence>
<proteinExistence type="inferred from homology"/>
<dbReference type="Pfam" id="PF00034">
    <property type="entry name" value="Cytochrom_C"/>
    <property type="match status" value="1"/>
</dbReference>
<feature type="domain" description="Cytochrome c" evidence="23">
    <location>
        <begin position="266"/>
        <end position="357"/>
    </location>
</feature>
<evidence type="ECO:0000256" key="18">
    <source>
        <dbReference type="RuleBase" id="RU004024"/>
    </source>
</evidence>
<dbReference type="Gene3D" id="1.10.760.10">
    <property type="entry name" value="Cytochrome c-like domain"/>
    <property type="match status" value="1"/>
</dbReference>
<keyword evidence="13 20" id="KW-0472">Membrane</keyword>
<evidence type="ECO:0000256" key="10">
    <source>
        <dbReference type="ARBA" id="ARBA00022989"/>
    </source>
</evidence>
<keyword evidence="7 16" id="KW-0479">Metal-binding</keyword>
<evidence type="ECO:0000256" key="19">
    <source>
        <dbReference type="SAM" id="MobiDB-lite"/>
    </source>
</evidence>
<dbReference type="Pfam" id="PF02790">
    <property type="entry name" value="COX2_TM"/>
    <property type="match status" value="1"/>
</dbReference>
<evidence type="ECO:0000256" key="8">
    <source>
        <dbReference type="ARBA" id="ARBA00022967"/>
    </source>
</evidence>
<dbReference type="PROSITE" id="PS50999">
    <property type="entry name" value="COX2_TM"/>
    <property type="match status" value="1"/>
</dbReference>
<dbReference type="PANTHER" id="PTHR22888">
    <property type="entry name" value="CYTOCHROME C OXIDASE, SUBUNIT II"/>
    <property type="match status" value="1"/>
</dbReference>
<dbReference type="NCBIfam" id="TIGR02866">
    <property type="entry name" value="CoxB"/>
    <property type="match status" value="1"/>
</dbReference>
<dbReference type="PROSITE" id="PS00078">
    <property type="entry name" value="COX2"/>
    <property type="match status" value="1"/>
</dbReference>
<dbReference type="InterPro" id="IPR011759">
    <property type="entry name" value="Cyt_c_oxidase_su2_TM_dom"/>
</dbReference>
<feature type="transmembrane region" description="Helical" evidence="20">
    <location>
        <begin position="20"/>
        <end position="38"/>
    </location>
</feature>
<dbReference type="InterPro" id="IPR008972">
    <property type="entry name" value="Cupredoxin"/>
</dbReference>
<comment type="catalytic activity">
    <reaction evidence="15 18">
        <text>4 Fe(II)-[cytochrome c] + O2 + 8 H(+)(in) = 4 Fe(III)-[cytochrome c] + 2 H2O + 4 H(+)(out)</text>
        <dbReference type="Rhea" id="RHEA:11436"/>
        <dbReference type="Rhea" id="RHEA-COMP:10350"/>
        <dbReference type="Rhea" id="RHEA-COMP:14399"/>
        <dbReference type="ChEBI" id="CHEBI:15377"/>
        <dbReference type="ChEBI" id="CHEBI:15378"/>
        <dbReference type="ChEBI" id="CHEBI:15379"/>
        <dbReference type="ChEBI" id="CHEBI:29033"/>
        <dbReference type="ChEBI" id="CHEBI:29034"/>
        <dbReference type="EC" id="7.1.1.9"/>
    </reaction>
</comment>
<evidence type="ECO:0000256" key="16">
    <source>
        <dbReference type="PROSITE-ProRule" id="PRU00433"/>
    </source>
</evidence>
<keyword evidence="11 16" id="KW-0408">Iron</keyword>
<sequence length="358" mass="39138">MADEEHPKTSRRSRGQLTQMLALGAVASVIGVILGLAIDWFPVQASEEAGQIDRLWDALLIVSVPIFVLVQGIVLYCVWKFRMRPGQENADGPPIHGDTRIEIIWTAIPTVLLVVLCIGAYVVLDDIEDAKGDDTMSVRVVGEQFAWTFYYPREGGEEIASSQLYLPANQSVLFDVQSKDVIHDFWVPAFRMKIDALPGETTQVRATTTDRLGTYPVVCAELCGLGHSVMRQSARVVPPEEFETWLTKQASGDSPDEAEQQGAPAGGPVDGKEIFTDAQPSCASCHTLADAGSNSPIGPNLDDSLEDKDREYIERAIVEPSADIASGFEDGIMPPNYDETLEPEEVDALVDYLVKVTK</sequence>
<name>A0A6J4RA70_9ACTN</name>